<evidence type="ECO:0000256" key="1">
    <source>
        <dbReference type="SAM" id="SignalP"/>
    </source>
</evidence>
<reference evidence="2 3" key="1">
    <citation type="journal article" date="2010" name="Stand. Genomic Sci.">
        <title>Complete genome sequence of Denitrovibrio acetiphilus type strain (N2460).</title>
        <authorList>
            <person name="Kiss H."/>
            <person name="Lang E."/>
            <person name="Lapidus A."/>
            <person name="Copeland A."/>
            <person name="Nolan M."/>
            <person name="Glavina Del Rio T."/>
            <person name="Chen F."/>
            <person name="Lucas S."/>
            <person name="Tice H."/>
            <person name="Cheng J.F."/>
            <person name="Han C."/>
            <person name="Goodwin L."/>
            <person name="Pitluck S."/>
            <person name="Liolios K."/>
            <person name="Pati A."/>
            <person name="Ivanova N."/>
            <person name="Mavromatis K."/>
            <person name="Chen A."/>
            <person name="Palaniappan K."/>
            <person name="Land M."/>
            <person name="Hauser L."/>
            <person name="Chang Y.J."/>
            <person name="Jeffries C.D."/>
            <person name="Detter J.C."/>
            <person name="Brettin T."/>
            <person name="Spring S."/>
            <person name="Rohde M."/>
            <person name="Goker M."/>
            <person name="Woyke T."/>
            <person name="Bristow J."/>
            <person name="Eisen J.A."/>
            <person name="Markowitz V."/>
            <person name="Hugenholtz P."/>
            <person name="Kyrpides N.C."/>
            <person name="Klenk H.P."/>
        </authorList>
    </citation>
    <scope>NUCLEOTIDE SEQUENCE [LARGE SCALE GENOMIC DNA]</scope>
    <source>
        <strain evidence="3">DSM 12809 / NBRC 114555 / N2460</strain>
    </source>
</reference>
<dbReference type="eggNOG" id="ENOG503121I">
    <property type="taxonomic scope" value="Bacteria"/>
</dbReference>
<evidence type="ECO:0008006" key="4">
    <source>
        <dbReference type="Google" id="ProtNLM"/>
    </source>
</evidence>
<name>D4H8G8_DENA2</name>
<accession>D4H8G8</accession>
<feature type="chain" id="PRO_5003058313" description="YtkA-like domain-containing protein" evidence="1">
    <location>
        <begin position="30"/>
        <end position="153"/>
    </location>
</feature>
<dbReference type="InParanoid" id="D4H8G8"/>
<sequence length="153" mass="17876" precursor="true">MKHKIIIKTLFSIFFLLLLIVCFSQQSFAAEKFVRKYQKNIDLSHSQTEVTVGRYKIKADMSRPALPFREIVFRFHIERDGRPVELKSGDVKFNMVMDMGLYKARLQKAATGYTAKITLPKCIFGGQRWFAKLEFEEGNFSAEKVFLFDMDEK</sequence>
<evidence type="ECO:0000313" key="3">
    <source>
        <dbReference type="Proteomes" id="UP000002012"/>
    </source>
</evidence>
<dbReference type="EMBL" id="CP001968">
    <property type="protein sequence ID" value="ADD68317.1"/>
    <property type="molecule type" value="Genomic_DNA"/>
</dbReference>
<dbReference type="Proteomes" id="UP000002012">
    <property type="component" value="Chromosome"/>
</dbReference>
<dbReference type="PaxDb" id="522772-Dacet_1548"/>
<feature type="signal peptide" evidence="1">
    <location>
        <begin position="1"/>
        <end position="29"/>
    </location>
</feature>
<dbReference type="HOGENOM" id="CLU_1821808_0_0_0"/>
<gene>
    <name evidence="2" type="ordered locus">Dacet_1548</name>
</gene>
<dbReference type="RefSeq" id="WP_013010831.1">
    <property type="nucleotide sequence ID" value="NC_013943.1"/>
</dbReference>
<dbReference type="STRING" id="522772.Dacet_1548"/>
<dbReference type="AlphaFoldDB" id="D4H8G8"/>
<keyword evidence="1" id="KW-0732">Signal</keyword>
<keyword evidence="3" id="KW-1185">Reference proteome</keyword>
<organism evidence="2 3">
    <name type="scientific">Denitrovibrio acetiphilus (strain DSM 12809 / NBRC 114555 / N2460)</name>
    <dbReference type="NCBI Taxonomy" id="522772"/>
    <lineage>
        <taxon>Bacteria</taxon>
        <taxon>Pseudomonadati</taxon>
        <taxon>Deferribacterota</taxon>
        <taxon>Deferribacteres</taxon>
        <taxon>Deferribacterales</taxon>
        <taxon>Geovibrionaceae</taxon>
        <taxon>Denitrovibrio</taxon>
    </lineage>
</organism>
<proteinExistence type="predicted"/>
<evidence type="ECO:0000313" key="2">
    <source>
        <dbReference type="EMBL" id="ADD68317.1"/>
    </source>
</evidence>
<dbReference type="KEGG" id="dap:Dacet_1548"/>
<dbReference type="OrthoDB" id="9806007at2"/>
<protein>
    <recommendedName>
        <fullName evidence="4">YtkA-like domain-containing protein</fullName>
    </recommendedName>
</protein>